<name>A0ABP9Z489_9FUNG</name>
<dbReference type="Gene3D" id="3.30.70.330">
    <property type="match status" value="1"/>
</dbReference>
<reference evidence="6 7" key="1">
    <citation type="submission" date="2024-04" db="EMBL/GenBank/DDBJ databases">
        <title>genome sequences of Mucor flavus KT1a and Helicostylum pulchrum KT1b strains isolated from the surface of a dry-aged beef.</title>
        <authorList>
            <person name="Toyotome T."/>
            <person name="Hosono M."/>
            <person name="Torimaru M."/>
            <person name="Fukuda K."/>
            <person name="Mikami N."/>
        </authorList>
    </citation>
    <scope>NUCLEOTIDE SEQUENCE [LARGE SCALE GENOMIC DNA]</scope>
    <source>
        <strain evidence="6 7">KT1a</strain>
    </source>
</reference>
<evidence type="ECO:0000259" key="5">
    <source>
        <dbReference type="Pfam" id="PF17799"/>
    </source>
</evidence>
<dbReference type="CDD" id="cd12951">
    <property type="entry name" value="RRP7_Rrp7A"/>
    <property type="match status" value="1"/>
</dbReference>
<feature type="domain" description="Ribosomal RNA-processing protein 7 C-terminal" evidence="4">
    <location>
        <begin position="213"/>
        <end position="336"/>
    </location>
</feature>
<dbReference type="SUPFAM" id="SSF54928">
    <property type="entry name" value="RNA-binding domain, RBD"/>
    <property type="match status" value="1"/>
</dbReference>
<organism evidence="6 7">
    <name type="scientific">Mucor flavus</name>
    <dbReference type="NCBI Taxonomy" id="439312"/>
    <lineage>
        <taxon>Eukaryota</taxon>
        <taxon>Fungi</taxon>
        <taxon>Fungi incertae sedis</taxon>
        <taxon>Mucoromycota</taxon>
        <taxon>Mucoromycotina</taxon>
        <taxon>Mucoromycetes</taxon>
        <taxon>Mucorales</taxon>
        <taxon>Mucorineae</taxon>
        <taxon>Mucoraceae</taxon>
        <taxon>Mucor</taxon>
    </lineage>
</organism>
<dbReference type="PANTHER" id="PTHR13191:SF0">
    <property type="entry name" value="RIBOSOMAL RNA-PROCESSING PROTEIN 7 HOMOLOG A-RELATED"/>
    <property type="match status" value="1"/>
</dbReference>
<dbReference type="InterPro" id="IPR035979">
    <property type="entry name" value="RBD_domain_sf"/>
</dbReference>
<feature type="domain" description="Rrp7 RRM-like N-terminal" evidence="5">
    <location>
        <begin position="42"/>
        <end position="148"/>
    </location>
</feature>
<proteinExistence type="inferred from homology"/>
<dbReference type="Gene3D" id="6.10.250.1770">
    <property type="match status" value="1"/>
</dbReference>
<comment type="caution">
    <text evidence="6">The sequence shown here is derived from an EMBL/GenBank/DDBJ whole genome shotgun (WGS) entry which is preliminary data.</text>
</comment>
<comment type="similarity">
    <text evidence="1">Belongs to the RRP7 family.</text>
</comment>
<dbReference type="Pfam" id="PF17799">
    <property type="entry name" value="RRM_Rrp7"/>
    <property type="match status" value="1"/>
</dbReference>
<accession>A0ABP9Z489</accession>
<evidence type="ECO:0008006" key="8">
    <source>
        <dbReference type="Google" id="ProtNLM"/>
    </source>
</evidence>
<evidence type="ECO:0000256" key="2">
    <source>
        <dbReference type="SAM" id="Coils"/>
    </source>
</evidence>
<evidence type="ECO:0000256" key="1">
    <source>
        <dbReference type="ARBA" id="ARBA00006110"/>
    </source>
</evidence>
<dbReference type="PANTHER" id="PTHR13191">
    <property type="entry name" value="RIBOSOMAL RNA PROCESSING PROTEIN 7-RELATED"/>
    <property type="match status" value="1"/>
</dbReference>
<dbReference type="Pfam" id="PF12923">
    <property type="entry name" value="RRP7"/>
    <property type="match status" value="1"/>
</dbReference>
<evidence type="ECO:0000313" key="6">
    <source>
        <dbReference type="EMBL" id="GAA5813933.1"/>
    </source>
</evidence>
<dbReference type="InterPro" id="IPR012677">
    <property type="entry name" value="Nucleotide-bd_a/b_plait_sf"/>
</dbReference>
<protein>
    <recommendedName>
        <fullName evidence="8">Ribosomal RNA-processing protein 7</fullName>
    </recommendedName>
</protein>
<dbReference type="InterPro" id="IPR024326">
    <property type="entry name" value="RRP7_C"/>
</dbReference>
<feature type="region of interest" description="Disordered" evidence="3">
    <location>
        <begin position="129"/>
        <end position="152"/>
    </location>
</feature>
<evidence type="ECO:0000313" key="7">
    <source>
        <dbReference type="Proteomes" id="UP001473302"/>
    </source>
</evidence>
<keyword evidence="2" id="KW-0175">Coiled coil</keyword>
<feature type="coiled-coil region" evidence="2">
    <location>
        <begin position="303"/>
        <end position="330"/>
    </location>
</feature>
<gene>
    <name evidence="6" type="ORF">MFLAVUS_007422</name>
</gene>
<dbReference type="EMBL" id="BAABUK010000019">
    <property type="protein sequence ID" value="GAA5813933.1"/>
    <property type="molecule type" value="Genomic_DNA"/>
</dbReference>
<dbReference type="InterPro" id="IPR040446">
    <property type="entry name" value="RRP7"/>
</dbReference>
<keyword evidence="7" id="KW-1185">Reference proteome</keyword>
<evidence type="ECO:0000259" key="4">
    <source>
        <dbReference type="Pfam" id="PF12923"/>
    </source>
</evidence>
<dbReference type="InterPro" id="IPR040447">
    <property type="entry name" value="RRM_Rrp7"/>
</dbReference>
<dbReference type="Proteomes" id="UP001473302">
    <property type="component" value="Unassembled WGS sequence"/>
</dbReference>
<sequence>MLRLDFKLDSGPVQLSSTVDKQVKKTTKVAVEEKPSKQLEEFQGFKVLPVVVDATKNARHYFYLKKHESKALVDEDIKDRTLFLLNLPADTTDRHIKKLFKGHGIDKITYHDAGSSFAEEYWKIAANVETPEPETKTKKNKKKNEQEEEEREVKVRELRRLFTSGSSAHVVFATEEDLTEVLNMQRVEKKWAKEDESEQPLGFERYVLAYDLSRPSPIELQQEVDTFMMKFKADEYQKEREKLERMNQMDDDGFTTVVRHKKTKATDGTIHVGAITTEAAEAQRVNQLKKKKELVNFYRFQMREKKQDELVELRKRFEEDKAKIAQLKQTRKFKPY</sequence>
<evidence type="ECO:0000256" key="3">
    <source>
        <dbReference type="SAM" id="MobiDB-lite"/>
    </source>
</evidence>